<evidence type="ECO:0000256" key="2">
    <source>
        <dbReference type="RuleBase" id="RU000383"/>
    </source>
</evidence>
<evidence type="ECO:0000256" key="1">
    <source>
        <dbReference type="ARBA" id="ARBA00023127"/>
    </source>
</evidence>
<keyword evidence="6" id="KW-1185">Reference proteome</keyword>
<keyword evidence="1 2" id="KW-0195">Cyclin</keyword>
<dbReference type="GO" id="GO:0006357">
    <property type="term" value="P:regulation of transcription by RNA polymerase II"/>
    <property type="evidence" value="ECO:0007669"/>
    <property type="project" value="InterPro"/>
</dbReference>
<name>A0A9W8AYW6_9FUNG</name>
<feature type="domain" description="Cyclin-like" evidence="4">
    <location>
        <begin position="84"/>
        <end position="167"/>
    </location>
</feature>
<evidence type="ECO:0000313" key="5">
    <source>
        <dbReference type="EMBL" id="KAJ1975118.1"/>
    </source>
</evidence>
<dbReference type="Proteomes" id="UP001151582">
    <property type="component" value="Unassembled WGS sequence"/>
</dbReference>
<dbReference type="InterPro" id="IPR031658">
    <property type="entry name" value="Cyclin_C_2"/>
</dbReference>
<dbReference type="InterPro" id="IPR036915">
    <property type="entry name" value="Cyclin-like_sf"/>
</dbReference>
<organism evidence="5 6">
    <name type="scientific">Dimargaris verticillata</name>
    <dbReference type="NCBI Taxonomy" id="2761393"/>
    <lineage>
        <taxon>Eukaryota</taxon>
        <taxon>Fungi</taxon>
        <taxon>Fungi incertae sedis</taxon>
        <taxon>Zoopagomycota</taxon>
        <taxon>Kickxellomycotina</taxon>
        <taxon>Dimargaritomycetes</taxon>
        <taxon>Dimargaritales</taxon>
        <taxon>Dimargaritaceae</taxon>
        <taxon>Dimargaris</taxon>
    </lineage>
</organism>
<evidence type="ECO:0000313" key="6">
    <source>
        <dbReference type="Proteomes" id="UP001151582"/>
    </source>
</evidence>
<dbReference type="Pfam" id="PF16899">
    <property type="entry name" value="Cyclin_C_2"/>
    <property type="match status" value="1"/>
</dbReference>
<reference evidence="5" key="1">
    <citation type="submission" date="2022-07" db="EMBL/GenBank/DDBJ databases">
        <title>Phylogenomic reconstructions and comparative analyses of Kickxellomycotina fungi.</title>
        <authorList>
            <person name="Reynolds N.K."/>
            <person name="Stajich J.E."/>
            <person name="Barry K."/>
            <person name="Grigoriev I.V."/>
            <person name="Crous P."/>
            <person name="Smith M.E."/>
        </authorList>
    </citation>
    <scope>NUCLEOTIDE SEQUENCE</scope>
    <source>
        <strain evidence="5">RSA 567</strain>
    </source>
</reference>
<gene>
    <name evidence="5" type="ORF">H4R34_004455</name>
</gene>
<evidence type="ECO:0000259" key="4">
    <source>
        <dbReference type="SMART" id="SM00385"/>
    </source>
</evidence>
<dbReference type="PANTHER" id="PTHR10026">
    <property type="entry name" value="CYCLIN"/>
    <property type="match status" value="1"/>
</dbReference>
<dbReference type="CDD" id="cd20525">
    <property type="entry name" value="CYCLIN_CCNH_rpt2"/>
    <property type="match status" value="1"/>
</dbReference>
<protein>
    <recommendedName>
        <fullName evidence="4">Cyclin-like domain-containing protein</fullName>
    </recommendedName>
</protein>
<dbReference type="Pfam" id="PF00134">
    <property type="entry name" value="Cyclin_N"/>
    <property type="match status" value="1"/>
</dbReference>
<dbReference type="AlphaFoldDB" id="A0A9W8AYW6"/>
<dbReference type="CDD" id="cd20524">
    <property type="entry name" value="CYCLIN_CCNH_rpt1"/>
    <property type="match status" value="1"/>
</dbReference>
<sequence length="344" mass="39734">MVALQQNYEQSSQCRHWRFSRAKLHEIRRATNQSGIERARANIAAEKDELHQQQTQPAPDSQDDTAVNYLTLEDELALCHFYETRIETVSKYFKFPNQVKATAVVFMKRFFLYNTVMDYPPKFIMLTCLYLATKTENHFIQIEEFAKPSTLKTTPKDILDYEFIVSQSLKFEFTIHHPYSPLYGFFLDAQAVVDNMALLTQVYNKAMEWCHKSLFTDLVFLYFPSQVALAAMLLAAQDVGWDFDTYLTYKFTEPVPRQELVTILTDIAAILKAYQPITVTTVRDIDRKLIYCRNPEKDPSSLLYQKKLQQAEDAEDQRRLAKVPAKPPSTESESVAEGEGGLVD</sequence>
<dbReference type="InterPro" id="IPR013763">
    <property type="entry name" value="Cyclin-like_dom"/>
</dbReference>
<dbReference type="InterPro" id="IPR006671">
    <property type="entry name" value="Cyclin_N"/>
</dbReference>
<accession>A0A9W8AYW6</accession>
<dbReference type="Gene3D" id="1.10.472.10">
    <property type="entry name" value="Cyclin-like"/>
    <property type="match status" value="2"/>
</dbReference>
<evidence type="ECO:0000256" key="3">
    <source>
        <dbReference type="SAM" id="MobiDB-lite"/>
    </source>
</evidence>
<dbReference type="EMBL" id="JANBQB010000566">
    <property type="protein sequence ID" value="KAJ1975118.1"/>
    <property type="molecule type" value="Genomic_DNA"/>
</dbReference>
<dbReference type="InterPro" id="IPR043198">
    <property type="entry name" value="Cyclin/Ssn8"/>
</dbReference>
<dbReference type="SMART" id="SM00385">
    <property type="entry name" value="CYCLIN"/>
    <property type="match status" value="1"/>
</dbReference>
<comment type="caution">
    <text evidence="5">The sequence shown here is derived from an EMBL/GenBank/DDBJ whole genome shotgun (WGS) entry which is preliminary data.</text>
</comment>
<dbReference type="SUPFAM" id="SSF47954">
    <property type="entry name" value="Cyclin-like"/>
    <property type="match status" value="2"/>
</dbReference>
<dbReference type="OrthoDB" id="340962at2759"/>
<proteinExistence type="inferred from homology"/>
<dbReference type="GO" id="GO:0016538">
    <property type="term" value="F:cyclin-dependent protein serine/threonine kinase regulator activity"/>
    <property type="evidence" value="ECO:0007669"/>
    <property type="project" value="InterPro"/>
</dbReference>
<comment type="similarity">
    <text evidence="2">Belongs to the cyclin family.</text>
</comment>
<feature type="region of interest" description="Disordered" evidence="3">
    <location>
        <begin position="309"/>
        <end position="344"/>
    </location>
</feature>